<proteinExistence type="predicted"/>
<reference evidence="1" key="1">
    <citation type="submission" date="2022-06" db="EMBL/GenBank/DDBJ databases">
        <title>Uncovering the hologenomic basis of an extraordinary plant invasion.</title>
        <authorList>
            <person name="Bieker V.C."/>
            <person name="Martin M.D."/>
            <person name="Gilbert T."/>
            <person name="Hodgins K."/>
            <person name="Battlay P."/>
            <person name="Petersen B."/>
            <person name="Wilson J."/>
        </authorList>
    </citation>
    <scope>NUCLEOTIDE SEQUENCE</scope>
    <source>
        <strain evidence="1">AA19_3_7</strain>
        <tissue evidence="1">Leaf</tissue>
    </source>
</reference>
<protein>
    <submittedName>
        <fullName evidence="1">Uncharacterized protein</fullName>
    </submittedName>
</protein>
<gene>
    <name evidence="1" type="ORF">M8C21_028528</name>
</gene>
<comment type="caution">
    <text evidence="1">The sequence shown here is derived from an EMBL/GenBank/DDBJ whole genome shotgun (WGS) entry which is preliminary data.</text>
</comment>
<dbReference type="EMBL" id="JAMZMK010006614">
    <property type="protein sequence ID" value="KAI7748024.1"/>
    <property type="molecule type" value="Genomic_DNA"/>
</dbReference>
<sequence>MQAQTLQSSSIEGSSRWPLVVMLSAKQGHGKDQKEFELLIDKHFI</sequence>
<feature type="non-terminal residue" evidence="1">
    <location>
        <position position="1"/>
    </location>
</feature>
<evidence type="ECO:0000313" key="2">
    <source>
        <dbReference type="Proteomes" id="UP001206925"/>
    </source>
</evidence>
<name>A0AAD5CW46_AMBAR</name>
<keyword evidence="2" id="KW-1185">Reference proteome</keyword>
<evidence type="ECO:0000313" key="1">
    <source>
        <dbReference type="EMBL" id="KAI7748024.1"/>
    </source>
</evidence>
<accession>A0AAD5CW46</accession>
<organism evidence="1 2">
    <name type="scientific">Ambrosia artemisiifolia</name>
    <name type="common">Common ragweed</name>
    <dbReference type="NCBI Taxonomy" id="4212"/>
    <lineage>
        <taxon>Eukaryota</taxon>
        <taxon>Viridiplantae</taxon>
        <taxon>Streptophyta</taxon>
        <taxon>Embryophyta</taxon>
        <taxon>Tracheophyta</taxon>
        <taxon>Spermatophyta</taxon>
        <taxon>Magnoliopsida</taxon>
        <taxon>eudicotyledons</taxon>
        <taxon>Gunneridae</taxon>
        <taxon>Pentapetalae</taxon>
        <taxon>asterids</taxon>
        <taxon>campanulids</taxon>
        <taxon>Asterales</taxon>
        <taxon>Asteraceae</taxon>
        <taxon>Asteroideae</taxon>
        <taxon>Heliantheae alliance</taxon>
        <taxon>Heliantheae</taxon>
        <taxon>Ambrosia</taxon>
    </lineage>
</organism>
<dbReference type="Proteomes" id="UP001206925">
    <property type="component" value="Unassembled WGS sequence"/>
</dbReference>
<dbReference type="AlphaFoldDB" id="A0AAD5CW46"/>